<protein>
    <recommendedName>
        <fullName evidence="3">HEAT repeat-containing protein</fullName>
    </recommendedName>
</protein>
<dbReference type="InterPro" id="IPR011989">
    <property type="entry name" value="ARM-like"/>
</dbReference>
<organism evidence="1 2">
    <name type="scientific">Amycolatopsis keratiniphila subsp. keratiniphila</name>
    <dbReference type="NCBI Taxonomy" id="227715"/>
    <lineage>
        <taxon>Bacteria</taxon>
        <taxon>Bacillati</taxon>
        <taxon>Actinomycetota</taxon>
        <taxon>Actinomycetes</taxon>
        <taxon>Pseudonocardiales</taxon>
        <taxon>Pseudonocardiaceae</taxon>
        <taxon>Amycolatopsis</taxon>
        <taxon>Amycolatopsis japonica group</taxon>
    </lineage>
</organism>
<gene>
    <name evidence="1" type="ORF">AVR91_0235835</name>
</gene>
<evidence type="ECO:0008006" key="3">
    <source>
        <dbReference type="Google" id="ProtNLM"/>
    </source>
</evidence>
<name>A0A1W2LJK2_9PSEU</name>
<evidence type="ECO:0000313" key="1">
    <source>
        <dbReference type="EMBL" id="ONF63041.1"/>
    </source>
</evidence>
<dbReference type="InterPro" id="IPR016024">
    <property type="entry name" value="ARM-type_fold"/>
</dbReference>
<dbReference type="Pfam" id="PF13646">
    <property type="entry name" value="HEAT_2"/>
    <property type="match status" value="1"/>
</dbReference>
<reference evidence="1 2" key="1">
    <citation type="submission" date="2016-12" db="EMBL/GenBank/DDBJ databases">
        <title>Amycolatopsis keratiniphila subsp. keratiniphila genome sequencing and assembly.</title>
        <authorList>
            <person name="Mayilraj S."/>
            <person name="Kaur N."/>
        </authorList>
    </citation>
    <scope>NUCLEOTIDE SEQUENCE [LARGE SCALE GENOMIC DNA]</scope>
    <source>
        <strain evidence="1 2">DSM 44409</strain>
    </source>
</reference>
<evidence type="ECO:0000313" key="2">
    <source>
        <dbReference type="Proteomes" id="UP000076660"/>
    </source>
</evidence>
<dbReference type="AlphaFoldDB" id="A0A1W2LJK2"/>
<dbReference type="Gene3D" id="1.25.10.10">
    <property type="entry name" value="Leucine-rich Repeat Variant"/>
    <property type="match status" value="1"/>
</dbReference>
<sequence length="243" mass="26893">MMHEIERLVRRLDADGSGEAEDAQAELIRLGRETDVIAPLLRALPTLNGFGQLCAIEILQELGDARAGQPLIELLTSEHDTVREWSAHALAQLRVIDAVPALRRAFQACKDRGDPPDWSAPGSIRFALTELGARHPVVPSLTASLRFTTAYGHEAWPSERLIHVLDDLAAHDQVTLDFQLWRVEHDGGMYGTEVRWEDADLDYSQPWAMLVQQAHSRAAIAATRAALGANVVATIDWIDRSDL</sequence>
<dbReference type="EMBL" id="LQMT02000039">
    <property type="protein sequence ID" value="ONF63041.1"/>
    <property type="molecule type" value="Genomic_DNA"/>
</dbReference>
<accession>A0A1W2LJK2</accession>
<comment type="caution">
    <text evidence="1">The sequence shown here is derived from an EMBL/GenBank/DDBJ whole genome shotgun (WGS) entry which is preliminary data.</text>
</comment>
<dbReference type="OrthoDB" id="4267625at2"/>
<proteinExistence type="predicted"/>
<dbReference type="Proteomes" id="UP000076660">
    <property type="component" value="Unassembled WGS sequence"/>
</dbReference>
<dbReference type="SUPFAM" id="SSF48371">
    <property type="entry name" value="ARM repeat"/>
    <property type="match status" value="1"/>
</dbReference>